<dbReference type="Proteomes" id="UP000324748">
    <property type="component" value="Unassembled WGS sequence"/>
</dbReference>
<evidence type="ECO:0000313" key="1">
    <source>
        <dbReference type="EMBL" id="KAA1103426.1"/>
    </source>
</evidence>
<name>A0A5B0PRA2_PUCGR</name>
<keyword evidence="2" id="KW-1185">Reference proteome</keyword>
<dbReference type="AlphaFoldDB" id="A0A5B0PRA2"/>
<proteinExistence type="predicted"/>
<dbReference type="EMBL" id="VSWC01000042">
    <property type="protein sequence ID" value="KAA1103426.1"/>
    <property type="molecule type" value="Genomic_DNA"/>
</dbReference>
<accession>A0A5B0PRA2</accession>
<sequence length="58" mass="5967">MVNLAKKLVGASQDPITLHPGQAPGALQMLLSLPAHCCLGSAILSAGFLLSKSHFQPS</sequence>
<protein>
    <submittedName>
        <fullName evidence="1">Uncharacterized protein</fullName>
    </submittedName>
</protein>
<evidence type="ECO:0000313" key="2">
    <source>
        <dbReference type="Proteomes" id="UP000324748"/>
    </source>
</evidence>
<organism evidence="1 2">
    <name type="scientific">Puccinia graminis f. sp. tritici</name>
    <dbReference type="NCBI Taxonomy" id="56615"/>
    <lineage>
        <taxon>Eukaryota</taxon>
        <taxon>Fungi</taxon>
        <taxon>Dikarya</taxon>
        <taxon>Basidiomycota</taxon>
        <taxon>Pucciniomycotina</taxon>
        <taxon>Pucciniomycetes</taxon>
        <taxon>Pucciniales</taxon>
        <taxon>Pucciniaceae</taxon>
        <taxon>Puccinia</taxon>
    </lineage>
</organism>
<reference evidence="1 2" key="1">
    <citation type="submission" date="2019-05" db="EMBL/GenBank/DDBJ databases">
        <title>Emergence of the Ug99 lineage of the wheat stem rust pathogen through somatic hybridization.</title>
        <authorList>
            <person name="Li F."/>
            <person name="Upadhyaya N.M."/>
            <person name="Sperschneider J."/>
            <person name="Matny O."/>
            <person name="Nguyen-Phuc H."/>
            <person name="Mago R."/>
            <person name="Raley C."/>
            <person name="Miller M.E."/>
            <person name="Silverstein K.A.T."/>
            <person name="Henningsen E."/>
            <person name="Hirsch C.D."/>
            <person name="Visser B."/>
            <person name="Pretorius Z.A."/>
            <person name="Steffenson B.J."/>
            <person name="Schwessinger B."/>
            <person name="Dodds P.N."/>
            <person name="Figueroa M."/>
        </authorList>
    </citation>
    <scope>NUCLEOTIDE SEQUENCE [LARGE SCALE GENOMIC DNA]</scope>
    <source>
        <strain evidence="1">21-0</strain>
    </source>
</reference>
<comment type="caution">
    <text evidence="1">The sequence shown here is derived from an EMBL/GenBank/DDBJ whole genome shotgun (WGS) entry which is preliminary data.</text>
</comment>
<gene>
    <name evidence="1" type="ORF">PGT21_017681</name>
</gene>